<accession>D6XYW4</accession>
<dbReference type="eggNOG" id="COG4851">
    <property type="taxonomic scope" value="Bacteria"/>
</dbReference>
<dbReference type="CDD" id="cd13441">
    <property type="entry name" value="CamS_repeat_1"/>
    <property type="match status" value="1"/>
</dbReference>
<evidence type="ECO:0000256" key="1">
    <source>
        <dbReference type="SAM" id="MobiDB-lite"/>
    </source>
</evidence>
<name>D6XYW4_BACIE</name>
<dbReference type="RefSeq" id="WP_013171701.1">
    <property type="nucleotide sequence ID" value="NC_014219.1"/>
</dbReference>
<dbReference type="HOGENOM" id="CLU_052482_0_0_9"/>
<organism evidence="3 4">
    <name type="scientific">Bacillus selenitireducens (strain ATCC 700615 / DSM 15326 / MLS10)</name>
    <dbReference type="NCBI Taxonomy" id="439292"/>
    <lineage>
        <taxon>Bacteria</taxon>
        <taxon>Bacillati</taxon>
        <taxon>Bacillota</taxon>
        <taxon>Bacilli</taxon>
        <taxon>Bacillales</taxon>
        <taxon>Bacillaceae</taxon>
        <taxon>Salisediminibacterium</taxon>
    </lineage>
</organism>
<dbReference type="OrthoDB" id="9795361at2"/>
<keyword evidence="4" id="KW-1185">Reference proteome</keyword>
<dbReference type="Gene3D" id="3.10.570.10">
    <property type="entry name" value="sex pheromone staph- cam373 precursor domain"/>
    <property type="match status" value="1"/>
</dbReference>
<sequence>MKNVMMTVTGLLVLLMLGGCLPQNGEEEEQEVIVVEDTEEGETEFGFTPTVDSDGVYFRTVLQDGVYFRSDARGAVNDAFNNRVDLDQLETGLMEIASGFYSPDDFYLTEGQHLSGNLINSWLNRANPLDQTTENDEGEAVYDPGPGLNPGVAEENPGSVEAQADQMREAPLMISHIMEHNYWTGSGEDGVELEGIVIGIGLRAVYYFNTRNEDGTINFYEQTLDREEVQAYGREQAQVILNRLRSESFESIPNDVPITFALYQEEPRGAVAPGGFTAMTHVAGGSLQIDGWETVNERFVVFPSGEARSYDANLANQMSQFREETEDFFDRKIGAVGTARYRDDILEEMTIELNLQSHGQAEIIALSQFISDRLAELITVQVPVRVYIESVSGMEAIIIQHPDEEPFMHILR</sequence>
<feature type="region of interest" description="Disordered" evidence="1">
    <location>
        <begin position="129"/>
        <end position="161"/>
    </location>
</feature>
<proteinExistence type="predicted"/>
<evidence type="ECO:0000313" key="4">
    <source>
        <dbReference type="Proteomes" id="UP000000271"/>
    </source>
</evidence>
<protein>
    <submittedName>
        <fullName evidence="3">CamS sex pheromone cAM373 family protein</fullName>
    </submittedName>
</protein>
<dbReference type="STRING" id="439292.Bsel_0742"/>
<dbReference type="Proteomes" id="UP000000271">
    <property type="component" value="Chromosome"/>
</dbReference>
<dbReference type="PIRSF" id="PIRSF012509">
    <property type="entry name" value="CamS"/>
    <property type="match status" value="1"/>
</dbReference>
<dbReference type="AlphaFoldDB" id="D6XYW4"/>
<dbReference type="Pfam" id="PF07537">
    <property type="entry name" value="CamS"/>
    <property type="match status" value="1"/>
</dbReference>
<dbReference type="KEGG" id="bse:Bsel_0742"/>
<evidence type="ECO:0000256" key="2">
    <source>
        <dbReference type="SAM" id="SignalP"/>
    </source>
</evidence>
<dbReference type="PROSITE" id="PS51257">
    <property type="entry name" value="PROKAR_LIPOPROTEIN"/>
    <property type="match status" value="1"/>
</dbReference>
<evidence type="ECO:0000313" key="3">
    <source>
        <dbReference type="EMBL" id="ADH98272.1"/>
    </source>
</evidence>
<dbReference type="InterPro" id="IPR011426">
    <property type="entry name" value="CamS"/>
</dbReference>
<feature type="chain" id="PRO_5003090841" evidence="2">
    <location>
        <begin position="26"/>
        <end position="412"/>
    </location>
</feature>
<gene>
    <name evidence="3" type="ordered locus">Bsel_0742</name>
</gene>
<feature type="signal peptide" evidence="2">
    <location>
        <begin position="1"/>
        <end position="25"/>
    </location>
</feature>
<dbReference type="CDD" id="cd13440">
    <property type="entry name" value="CamS_repeat_2"/>
    <property type="match status" value="1"/>
</dbReference>
<dbReference type="EMBL" id="CP001791">
    <property type="protein sequence ID" value="ADH98272.1"/>
    <property type="molecule type" value="Genomic_DNA"/>
</dbReference>
<keyword evidence="2" id="KW-0732">Signal</keyword>
<reference evidence="3" key="1">
    <citation type="submission" date="2009-10" db="EMBL/GenBank/DDBJ databases">
        <title>Complete sequence of Bacillus selenitireducens MLS10.</title>
        <authorList>
            <consortium name="US DOE Joint Genome Institute"/>
            <person name="Lucas S."/>
            <person name="Copeland A."/>
            <person name="Lapidus A."/>
            <person name="Glavina del Rio T."/>
            <person name="Dalin E."/>
            <person name="Tice H."/>
            <person name="Bruce D."/>
            <person name="Goodwin L."/>
            <person name="Pitluck S."/>
            <person name="Sims D."/>
            <person name="Brettin T."/>
            <person name="Detter J.C."/>
            <person name="Han C."/>
            <person name="Larimer F."/>
            <person name="Land M."/>
            <person name="Hauser L."/>
            <person name="Kyrpides N."/>
            <person name="Ovchinnikova G."/>
            <person name="Stolz J."/>
        </authorList>
    </citation>
    <scope>NUCLEOTIDE SEQUENCE [LARGE SCALE GENOMIC DNA]</scope>
    <source>
        <strain evidence="3">MLS10</strain>
    </source>
</reference>